<keyword evidence="10" id="KW-1185">Reference proteome</keyword>
<comment type="catalytic activity">
    <reaction evidence="7">
        <text>L-threonyl-[protein] + ATP = O-phospho-L-threonyl-[protein] + ADP + H(+)</text>
        <dbReference type="Rhea" id="RHEA:46608"/>
        <dbReference type="Rhea" id="RHEA-COMP:11060"/>
        <dbReference type="Rhea" id="RHEA-COMP:11605"/>
        <dbReference type="ChEBI" id="CHEBI:15378"/>
        <dbReference type="ChEBI" id="CHEBI:30013"/>
        <dbReference type="ChEBI" id="CHEBI:30616"/>
        <dbReference type="ChEBI" id="CHEBI:61977"/>
        <dbReference type="ChEBI" id="CHEBI:456216"/>
        <dbReference type="EC" id="2.7.11.1"/>
    </reaction>
</comment>
<evidence type="ECO:0000256" key="3">
    <source>
        <dbReference type="ARBA" id="ARBA00022741"/>
    </source>
</evidence>
<dbReference type="GO" id="GO:0030436">
    <property type="term" value="P:asexual sporulation"/>
    <property type="evidence" value="ECO:0007669"/>
    <property type="project" value="UniProtKB-UniRule"/>
</dbReference>
<keyword evidence="5 7" id="KW-0067">ATP-binding</keyword>
<dbReference type="PANTHER" id="PTHR35526:SF3">
    <property type="entry name" value="ANTI-SIGMA-F FACTOR RSBW"/>
    <property type="match status" value="1"/>
</dbReference>
<keyword evidence="6 7" id="KW-0749">Sporulation</keyword>
<dbReference type="GO" id="GO:0030435">
    <property type="term" value="P:sporulation resulting in formation of a cellular spore"/>
    <property type="evidence" value="ECO:0007669"/>
    <property type="project" value="UniProtKB-KW"/>
</dbReference>
<evidence type="ECO:0000256" key="6">
    <source>
        <dbReference type="ARBA" id="ARBA00022969"/>
    </source>
</evidence>
<dbReference type="Pfam" id="PF13581">
    <property type="entry name" value="HATPase_c_2"/>
    <property type="match status" value="1"/>
</dbReference>
<protein>
    <recommendedName>
        <fullName evidence="7">Anti-sigma F factor</fullName>
        <ecNumber evidence="7">2.7.11.1</ecNumber>
    </recommendedName>
    <alternativeName>
        <fullName evidence="7">Stage II sporulation protein AB</fullName>
    </alternativeName>
</protein>
<name>A0A9X2B141_9BACL</name>
<keyword evidence="3 7" id="KW-0547">Nucleotide-binding</keyword>
<dbReference type="GO" id="GO:0004674">
    <property type="term" value="F:protein serine/threonine kinase activity"/>
    <property type="evidence" value="ECO:0007669"/>
    <property type="project" value="UniProtKB-KW"/>
</dbReference>
<comment type="similarity">
    <text evidence="7">Belongs to the anti-sigma-factor family.</text>
</comment>
<dbReference type="NCBIfam" id="TIGR01925">
    <property type="entry name" value="spIIAB"/>
    <property type="match status" value="1"/>
</dbReference>
<dbReference type="InterPro" id="IPR003594">
    <property type="entry name" value="HATPase_dom"/>
</dbReference>
<keyword evidence="4 7" id="KW-0418">Kinase</keyword>
<evidence type="ECO:0000313" key="9">
    <source>
        <dbReference type="EMBL" id="MCJ8011144.1"/>
    </source>
</evidence>
<comment type="function">
    <text evidence="7">Binds to sigma F and blocks its ability to form an RNA polymerase holoenzyme (E-sigma F). Phosphorylates SpoIIAA on a serine residue. This phosphorylation may enable SpoIIAA to act as an anti-anti-sigma factor that counteracts SpoIIAB and thus releases sigma F from inhibition.</text>
</comment>
<keyword evidence="1 7" id="KW-0723">Serine/threonine-protein kinase</keyword>
<evidence type="ECO:0000256" key="5">
    <source>
        <dbReference type="ARBA" id="ARBA00022840"/>
    </source>
</evidence>
<dbReference type="AlphaFoldDB" id="A0A9X2B141"/>
<dbReference type="HAMAP" id="MF_00637">
    <property type="entry name" value="Anti_sigma_F"/>
    <property type="match status" value="1"/>
</dbReference>
<dbReference type="SUPFAM" id="SSF55874">
    <property type="entry name" value="ATPase domain of HSP90 chaperone/DNA topoisomerase II/histidine kinase"/>
    <property type="match status" value="1"/>
</dbReference>
<organism evidence="9 10">
    <name type="scientific">Paenibacillus mangrovi</name>
    <dbReference type="NCBI Taxonomy" id="2931978"/>
    <lineage>
        <taxon>Bacteria</taxon>
        <taxon>Bacillati</taxon>
        <taxon>Bacillota</taxon>
        <taxon>Bacilli</taxon>
        <taxon>Bacillales</taxon>
        <taxon>Paenibacillaceae</taxon>
        <taxon>Paenibacillus</taxon>
    </lineage>
</organism>
<dbReference type="SMART" id="SM00387">
    <property type="entry name" value="HATPase_c"/>
    <property type="match status" value="1"/>
</dbReference>
<sequence length="153" mass="17010">MNEEKALQRNFMTLEFASKSENESFARVTVAAFISQLDPTMDELSDLKTVISEAVTNSIIHGYDSNPEGKITITAEIVSDTVTITVEDRGAGIEDLDLARQPLFTSKPELERSGMGFTIMENFMDEFEVSSEPGSGTSIRMKKRIESKKALYN</sequence>
<evidence type="ECO:0000256" key="7">
    <source>
        <dbReference type="HAMAP-Rule" id="MF_00637"/>
    </source>
</evidence>
<gene>
    <name evidence="7 9" type="primary">spoIIAB</name>
    <name evidence="9" type="ORF">MUG84_05210</name>
</gene>
<evidence type="ECO:0000313" key="10">
    <source>
        <dbReference type="Proteomes" id="UP001139347"/>
    </source>
</evidence>
<evidence type="ECO:0000256" key="1">
    <source>
        <dbReference type="ARBA" id="ARBA00022527"/>
    </source>
</evidence>
<dbReference type="InterPro" id="IPR036890">
    <property type="entry name" value="HATPase_C_sf"/>
</dbReference>
<feature type="domain" description="Histidine kinase/HSP90-like ATPase" evidence="8">
    <location>
        <begin position="42"/>
        <end position="147"/>
    </location>
</feature>
<dbReference type="GO" id="GO:0005524">
    <property type="term" value="F:ATP binding"/>
    <property type="evidence" value="ECO:0007669"/>
    <property type="project" value="UniProtKB-KW"/>
</dbReference>
<evidence type="ECO:0000256" key="4">
    <source>
        <dbReference type="ARBA" id="ARBA00022777"/>
    </source>
</evidence>
<dbReference type="GO" id="GO:0042174">
    <property type="term" value="P:negative regulation of sporulation resulting in formation of a cellular spore"/>
    <property type="evidence" value="ECO:0007669"/>
    <property type="project" value="InterPro"/>
</dbReference>
<dbReference type="InterPro" id="IPR010194">
    <property type="entry name" value="Anti-sigma_F"/>
</dbReference>
<dbReference type="EMBL" id="JALIRP010000002">
    <property type="protein sequence ID" value="MCJ8011144.1"/>
    <property type="molecule type" value="Genomic_DNA"/>
</dbReference>
<comment type="catalytic activity">
    <reaction evidence="7">
        <text>L-seryl-[protein] + ATP = O-phospho-L-seryl-[protein] + ADP + H(+)</text>
        <dbReference type="Rhea" id="RHEA:17989"/>
        <dbReference type="Rhea" id="RHEA-COMP:9863"/>
        <dbReference type="Rhea" id="RHEA-COMP:11604"/>
        <dbReference type="ChEBI" id="CHEBI:15378"/>
        <dbReference type="ChEBI" id="CHEBI:29999"/>
        <dbReference type="ChEBI" id="CHEBI:30616"/>
        <dbReference type="ChEBI" id="CHEBI:83421"/>
        <dbReference type="ChEBI" id="CHEBI:456216"/>
        <dbReference type="EC" id="2.7.11.1"/>
    </reaction>
</comment>
<dbReference type="Gene3D" id="3.30.565.10">
    <property type="entry name" value="Histidine kinase-like ATPase, C-terminal domain"/>
    <property type="match status" value="1"/>
</dbReference>
<dbReference type="Proteomes" id="UP001139347">
    <property type="component" value="Unassembled WGS sequence"/>
</dbReference>
<accession>A0A9X2B141</accession>
<proteinExistence type="inferred from homology"/>
<dbReference type="PANTHER" id="PTHR35526">
    <property type="entry name" value="ANTI-SIGMA-F FACTOR RSBW-RELATED"/>
    <property type="match status" value="1"/>
</dbReference>
<evidence type="ECO:0000259" key="8">
    <source>
        <dbReference type="SMART" id="SM00387"/>
    </source>
</evidence>
<dbReference type="RefSeq" id="WP_244721373.1">
    <property type="nucleotide sequence ID" value="NZ_JALIRP010000002.1"/>
</dbReference>
<dbReference type="GO" id="GO:0016989">
    <property type="term" value="F:sigma factor antagonist activity"/>
    <property type="evidence" value="ECO:0007669"/>
    <property type="project" value="InterPro"/>
</dbReference>
<keyword evidence="2 7" id="KW-0808">Transferase</keyword>
<evidence type="ECO:0000256" key="2">
    <source>
        <dbReference type="ARBA" id="ARBA00022679"/>
    </source>
</evidence>
<reference evidence="9" key="1">
    <citation type="submission" date="2022-04" db="EMBL/GenBank/DDBJ databases">
        <title>Paenibacillus mangrovi sp. nov., a novel endophytic bacterium isolated from bark of Kandelia candel.</title>
        <authorList>
            <person name="Tuo L."/>
        </authorList>
    </citation>
    <scope>NUCLEOTIDE SEQUENCE</scope>
    <source>
        <strain evidence="9">KQZ6P-2</strain>
    </source>
</reference>
<dbReference type="InterPro" id="IPR050267">
    <property type="entry name" value="Anti-sigma-factor_SerPK"/>
</dbReference>
<comment type="caution">
    <text evidence="9">The sequence shown here is derived from an EMBL/GenBank/DDBJ whole genome shotgun (WGS) entry which is preliminary data.</text>
</comment>
<dbReference type="EC" id="2.7.11.1" evidence="7"/>